<protein>
    <submittedName>
        <fullName evidence="1">Uncharacterized protein</fullName>
    </submittedName>
</protein>
<accession>A0ACC2V2B1</accession>
<proteinExistence type="predicted"/>
<dbReference type="Proteomes" id="UP001227268">
    <property type="component" value="Unassembled WGS sequence"/>
</dbReference>
<evidence type="ECO:0000313" key="1">
    <source>
        <dbReference type="EMBL" id="KAJ9092801.1"/>
    </source>
</evidence>
<gene>
    <name evidence="1" type="ORF">QFC21_006677</name>
</gene>
<keyword evidence="2" id="KW-1185">Reference proteome</keyword>
<sequence>MSPTTPIGSPGSEKGKGFAAQHLEHVVSYDETEKQHPHVIGEKEVDEAAKVIAEAGKVEYTLEEDKAVLRKIDTWILPVLCIAYLVQQLDKSSVSYAAVFDLREATHLKGQQYSWLTSIVYLAQLGFQPLSSFALVRFDIRFWLIFNLLGWSTVTTVSAAAHNFAGLAICRFLLGMFEATIAPTSVAITQMYWRRREQSYRLVVWQIANSCAAILGPLLSYGVGHAAKSGKIHAYQAIFICLGLIGVASVPVIAFLLPSHPATAKFLRHGNDRAIALERLRDNNTGTKNSTWKWDQVRECLTEFKTWGWALMFLCCALPSGGFGAFGGIITKGFGFDAFEAVLMQMPTGAIQIVVLIFSIWLTNKIKMRFPVIAVLTLFPIAGAVGLLKVPRDQPKSLLGCYYVALILGVLQPLMYSWANLNAAGHTKKVVTMSVAFVFQCVGNIVGPQVYLAREAPKYYTGIYVDIACWCLLGILALVMGAHLKHLNKKQEQRRVALGRPAEVKDTSIMSLEEGRAYKEELRLALLAEGKDVKDMNQESFDDLTDRQNPDFFYVI</sequence>
<comment type="caution">
    <text evidence="1">The sequence shown here is derived from an EMBL/GenBank/DDBJ whole genome shotgun (WGS) entry which is preliminary data.</text>
</comment>
<dbReference type="EMBL" id="JASBWT010000035">
    <property type="protein sequence ID" value="KAJ9092801.1"/>
    <property type="molecule type" value="Genomic_DNA"/>
</dbReference>
<organism evidence="1 2">
    <name type="scientific">Naganishia friedmannii</name>
    <dbReference type="NCBI Taxonomy" id="89922"/>
    <lineage>
        <taxon>Eukaryota</taxon>
        <taxon>Fungi</taxon>
        <taxon>Dikarya</taxon>
        <taxon>Basidiomycota</taxon>
        <taxon>Agaricomycotina</taxon>
        <taxon>Tremellomycetes</taxon>
        <taxon>Filobasidiales</taxon>
        <taxon>Filobasidiaceae</taxon>
        <taxon>Naganishia</taxon>
    </lineage>
</organism>
<name>A0ACC2V2B1_9TREE</name>
<reference evidence="1" key="1">
    <citation type="submission" date="2023-04" db="EMBL/GenBank/DDBJ databases">
        <title>Draft Genome sequencing of Naganishia species isolated from polar environments using Oxford Nanopore Technology.</title>
        <authorList>
            <person name="Leo P."/>
            <person name="Venkateswaran K."/>
        </authorList>
    </citation>
    <scope>NUCLEOTIDE SEQUENCE</scope>
    <source>
        <strain evidence="1">MNA-CCFEE 5423</strain>
    </source>
</reference>
<evidence type="ECO:0000313" key="2">
    <source>
        <dbReference type="Proteomes" id="UP001227268"/>
    </source>
</evidence>